<dbReference type="InterPro" id="IPR045378">
    <property type="entry name" value="LNT_N"/>
</dbReference>
<feature type="transmembrane region" description="Helical" evidence="9">
    <location>
        <begin position="561"/>
        <end position="584"/>
    </location>
</feature>
<keyword evidence="4 9" id="KW-0808">Transferase</keyword>
<keyword evidence="3 9" id="KW-1003">Cell membrane</keyword>
<feature type="transmembrane region" description="Helical" evidence="9">
    <location>
        <begin position="42"/>
        <end position="62"/>
    </location>
</feature>
<keyword evidence="5 9" id="KW-0812">Transmembrane</keyword>
<dbReference type="EC" id="2.3.1.269" evidence="9"/>
<evidence type="ECO:0000256" key="8">
    <source>
        <dbReference type="ARBA" id="ARBA00023315"/>
    </source>
</evidence>
<keyword evidence="8 9" id="KW-0012">Acyltransferase</keyword>
<dbReference type="SUPFAM" id="SSF56317">
    <property type="entry name" value="Carbon-nitrogen hydrolase"/>
    <property type="match status" value="1"/>
</dbReference>
<feature type="transmembrane region" description="Helical" evidence="9">
    <location>
        <begin position="482"/>
        <end position="504"/>
    </location>
</feature>
<dbReference type="InterPro" id="IPR003010">
    <property type="entry name" value="C-N_Hydrolase"/>
</dbReference>
<dbReference type="NCBIfam" id="TIGR00546">
    <property type="entry name" value="lnt"/>
    <property type="match status" value="1"/>
</dbReference>
<name>A0A931J3F2_9BURK</name>
<evidence type="ECO:0000256" key="5">
    <source>
        <dbReference type="ARBA" id="ARBA00022692"/>
    </source>
</evidence>
<evidence type="ECO:0000256" key="4">
    <source>
        <dbReference type="ARBA" id="ARBA00022679"/>
    </source>
</evidence>
<reference evidence="11" key="1">
    <citation type="submission" date="2020-12" db="EMBL/GenBank/DDBJ databases">
        <title>The genome sequence of Inhella sp. 1Y17.</title>
        <authorList>
            <person name="Liu Y."/>
        </authorList>
    </citation>
    <scope>NUCLEOTIDE SEQUENCE</scope>
    <source>
        <strain evidence="11">1Y17</strain>
    </source>
</reference>
<dbReference type="GO" id="GO:0042158">
    <property type="term" value="P:lipoprotein biosynthetic process"/>
    <property type="evidence" value="ECO:0007669"/>
    <property type="project" value="UniProtKB-UniRule"/>
</dbReference>
<feature type="transmembrane region" description="Helical" evidence="9">
    <location>
        <begin position="632"/>
        <end position="652"/>
    </location>
</feature>
<dbReference type="PROSITE" id="PS50263">
    <property type="entry name" value="CN_HYDROLASE"/>
    <property type="match status" value="1"/>
</dbReference>
<evidence type="ECO:0000256" key="2">
    <source>
        <dbReference type="ARBA" id="ARBA00010065"/>
    </source>
</evidence>
<proteinExistence type="inferred from homology"/>
<dbReference type="InterPro" id="IPR036526">
    <property type="entry name" value="C-N_Hydrolase_sf"/>
</dbReference>
<organism evidence="11 12">
    <name type="scientific">Inhella proteolytica</name>
    <dbReference type="NCBI Taxonomy" id="2795029"/>
    <lineage>
        <taxon>Bacteria</taxon>
        <taxon>Pseudomonadati</taxon>
        <taxon>Pseudomonadota</taxon>
        <taxon>Betaproteobacteria</taxon>
        <taxon>Burkholderiales</taxon>
        <taxon>Sphaerotilaceae</taxon>
        <taxon>Inhella</taxon>
    </lineage>
</organism>
<evidence type="ECO:0000256" key="3">
    <source>
        <dbReference type="ARBA" id="ARBA00022475"/>
    </source>
</evidence>
<feature type="transmembrane region" description="Helical" evidence="9">
    <location>
        <begin position="146"/>
        <end position="171"/>
    </location>
</feature>
<gene>
    <name evidence="9 11" type="primary">lnt</name>
    <name evidence="11" type="ORF">I7X39_14170</name>
</gene>
<dbReference type="PANTHER" id="PTHR38686">
    <property type="entry name" value="APOLIPOPROTEIN N-ACYLTRANSFERASE"/>
    <property type="match status" value="1"/>
</dbReference>
<dbReference type="HAMAP" id="MF_01148">
    <property type="entry name" value="Lnt"/>
    <property type="match status" value="1"/>
</dbReference>
<comment type="caution">
    <text evidence="9">Lacks conserved residue(s) required for the propagation of feature annotation.</text>
</comment>
<evidence type="ECO:0000313" key="11">
    <source>
        <dbReference type="EMBL" id="MBH9578048.1"/>
    </source>
</evidence>
<feature type="transmembrane region" description="Helical" evidence="9">
    <location>
        <begin position="673"/>
        <end position="690"/>
    </location>
</feature>
<feature type="transmembrane region" description="Helical" evidence="9">
    <location>
        <begin position="758"/>
        <end position="777"/>
    </location>
</feature>
<evidence type="ECO:0000256" key="9">
    <source>
        <dbReference type="HAMAP-Rule" id="MF_01148"/>
    </source>
</evidence>
<evidence type="ECO:0000256" key="1">
    <source>
        <dbReference type="ARBA" id="ARBA00004651"/>
    </source>
</evidence>
<feature type="transmembrane region" description="Helical" evidence="9">
    <location>
        <begin position="710"/>
        <end position="737"/>
    </location>
</feature>
<dbReference type="Pfam" id="PF00795">
    <property type="entry name" value="CN_hydrolase"/>
    <property type="match status" value="1"/>
</dbReference>
<evidence type="ECO:0000313" key="12">
    <source>
        <dbReference type="Proteomes" id="UP000613266"/>
    </source>
</evidence>
<comment type="pathway">
    <text evidence="9">Protein modification; lipoprotein biosynthesis (N-acyl transfer).</text>
</comment>
<feature type="transmembrane region" description="Helical" evidence="9">
    <location>
        <begin position="74"/>
        <end position="96"/>
    </location>
</feature>
<dbReference type="GO" id="GO:0005886">
    <property type="term" value="C:plasma membrane"/>
    <property type="evidence" value="ECO:0007669"/>
    <property type="project" value="UniProtKB-SubCell"/>
</dbReference>
<feature type="transmembrane region" description="Helical" evidence="9">
    <location>
        <begin position="108"/>
        <end position="126"/>
    </location>
</feature>
<dbReference type="Gene3D" id="3.60.110.10">
    <property type="entry name" value="Carbon-nitrogen hydrolase"/>
    <property type="match status" value="1"/>
</dbReference>
<dbReference type="CDD" id="cd07571">
    <property type="entry name" value="ALP_N-acyl_transferase"/>
    <property type="match status" value="1"/>
</dbReference>
<accession>A0A931J3F2</accession>
<dbReference type="Proteomes" id="UP000613266">
    <property type="component" value="Unassembled WGS sequence"/>
</dbReference>
<dbReference type="InterPro" id="IPR004563">
    <property type="entry name" value="Apolipo_AcylTrfase"/>
</dbReference>
<comment type="function">
    <text evidence="9">Catalyzes the phospholipid dependent N-acylation of the N-terminal cysteine of apolipoprotein, the last step in lipoprotein maturation.</text>
</comment>
<dbReference type="GO" id="GO:0016410">
    <property type="term" value="F:N-acyltransferase activity"/>
    <property type="evidence" value="ECO:0007669"/>
    <property type="project" value="UniProtKB-UniRule"/>
</dbReference>
<evidence type="ECO:0000256" key="7">
    <source>
        <dbReference type="ARBA" id="ARBA00023136"/>
    </source>
</evidence>
<feature type="transmembrane region" description="Helical" evidence="9">
    <location>
        <begin position="6"/>
        <end position="30"/>
    </location>
</feature>
<sequence>MGLLLLGALLLALYVRGAWVLGFVALLPWLRLLDGCRSARQALLAGWVLSLAFTAAAFSWFGVAIGRFTDWGPLLGSAVLLLGAPLFQPQLLAFVLVRQLARARHGPLLGALAGASAWVGAEWLLPKLLGDTLGHGLYPAELLRQGAALGGAAGLSLLLLLANEALAAAWAQRRQGWGALRGPLLGAAAPPLLLLAMGLSQPPAPQQGPQLRVGLVQANITDIEARRRAQGSHAVVRELLDTHFAMSYDAVERQGADAVLWSETIYPTTFAQPKSAAGAEFDQEIAAIVNAAGVPFVFGTYDRDAAGEYNAAAFVEPGRGLLGFYRKTRLFPFTEYLPAGLKWLQPAWAGHWQPGSGARVLPLRLRDGRELPVQALICRDDVDPMLAIAAARQGAQALLTMSNDSWFSTQELGARLHLQVAAFRSIETRLPQFRVTTNGFSTVIDARGTVRASSAMNERALVIDALPVPVPEPTLLVRWGDWVGAAGLAFLALLALSPLWRWLARQPRTAAPPMAWRVWLLPRPARLAAAALRVLARLSLLVLALALLLDEELRSQTLKQLRLVAALVLLPEAAAACLLAAFAATARLEPEGLALTRGTQRRLLPLADLRAAQPWRLPLPCAGLTLSPPGAAALALGVSQLPGLLQALAVALPQPMFVQARQAFDAGRLGAPALKFVLLPLLLALPAFHLHQHIAYGSALGEFYSYGLKAYGLALGLWWAAWAVGVLLTAAALRALIEAAALLGALWRPAQALPIRSACERLGLGLLYLGLPAWLGWRVLVA</sequence>
<evidence type="ECO:0000256" key="6">
    <source>
        <dbReference type="ARBA" id="ARBA00022989"/>
    </source>
</evidence>
<dbReference type="EMBL" id="JAEDAK010000009">
    <property type="protein sequence ID" value="MBH9578048.1"/>
    <property type="molecule type" value="Genomic_DNA"/>
</dbReference>
<comment type="catalytic activity">
    <reaction evidence="9">
        <text>N-terminal S-1,2-diacyl-sn-glyceryl-L-cysteinyl-[lipoprotein] + a glycerophospholipid = N-acyl-S-1,2-diacyl-sn-glyceryl-L-cysteinyl-[lipoprotein] + a 2-acyl-sn-glycero-3-phospholipid + H(+)</text>
        <dbReference type="Rhea" id="RHEA:48228"/>
        <dbReference type="Rhea" id="RHEA-COMP:14681"/>
        <dbReference type="Rhea" id="RHEA-COMP:14684"/>
        <dbReference type="ChEBI" id="CHEBI:15378"/>
        <dbReference type="ChEBI" id="CHEBI:136912"/>
        <dbReference type="ChEBI" id="CHEBI:140656"/>
        <dbReference type="ChEBI" id="CHEBI:140657"/>
        <dbReference type="ChEBI" id="CHEBI:140660"/>
        <dbReference type="EC" id="2.3.1.269"/>
    </reaction>
</comment>
<keyword evidence="12" id="KW-1185">Reference proteome</keyword>
<comment type="similarity">
    <text evidence="2 9">Belongs to the CN hydrolase family. Apolipoprotein N-acyltransferase subfamily.</text>
</comment>
<keyword evidence="7 9" id="KW-0472">Membrane</keyword>
<feature type="domain" description="CN hydrolase" evidence="10">
    <location>
        <begin position="211"/>
        <end position="468"/>
    </location>
</feature>
<evidence type="ECO:0000259" key="10">
    <source>
        <dbReference type="PROSITE" id="PS50263"/>
    </source>
</evidence>
<comment type="subcellular location">
    <subcellularLocation>
        <location evidence="1 9">Cell membrane</location>
        <topology evidence="1 9">Multi-pass membrane protein</topology>
    </subcellularLocation>
</comment>
<dbReference type="PANTHER" id="PTHR38686:SF1">
    <property type="entry name" value="APOLIPOPROTEIN N-ACYLTRANSFERASE"/>
    <property type="match status" value="1"/>
</dbReference>
<comment type="caution">
    <text evidence="11">The sequence shown here is derived from an EMBL/GenBank/DDBJ whole genome shotgun (WGS) entry which is preliminary data.</text>
</comment>
<dbReference type="Pfam" id="PF20154">
    <property type="entry name" value="LNT_N"/>
    <property type="match status" value="1"/>
</dbReference>
<keyword evidence="6 9" id="KW-1133">Transmembrane helix</keyword>
<protein>
    <recommendedName>
        <fullName evidence="9">Apolipoprotein N-acyltransferase</fullName>
        <shortName evidence="9">ALP N-acyltransferase</shortName>
        <ecNumber evidence="9">2.3.1.269</ecNumber>
    </recommendedName>
</protein>
<dbReference type="AlphaFoldDB" id="A0A931J3F2"/>